<gene>
    <name evidence="1" type="ORF">GBK04_07140</name>
</gene>
<keyword evidence="2" id="KW-1185">Reference proteome</keyword>
<dbReference type="Proteomes" id="UP000479293">
    <property type="component" value="Unassembled WGS sequence"/>
</dbReference>
<dbReference type="RefSeq" id="WP_152758152.1">
    <property type="nucleotide sequence ID" value="NZ_WHLY01000002.1"/>
</dbReference>
<sequence>MKTSNLLLLALLAFVFISMIGYDLGLKKNFDRIDRTDPYYGFSHDTLPPFKYIKLTGKQFGMVQIRPGKTFEMRKQDVDHMWGDPGLEWKVVHDTLFIYHTLDTERYPYGNGYDFRSNTYLYIMAPALSGVQSDGVVANVRGWKSGEFSIRQSDKAILLTNNTFDQLNIEAHAGGFVEIKGNNQIGAATLQVRDSSTLIVEKDIFKSMEIQADSSAHINLPGSLLRRSLSL</sequence>
<proteinExistence type="predicted"/>
<dbReference type="AlphaFoldDB" id="A0A7C9BB48"/>
<evidence type="ECO:0000313" key="1">
    <source>
        <dbReference type="EMBL" id="MPR33136.1"/>
    </source>
</evidence>
<dbReference type="EMBL" id="WHLY01000002">
    <property type="protein sequence ID" value="MPR33136.1"/>
    <property type="molecule type" value="Genomic_DNA"/>
</dbReference>
<protein>
    <submittedName>
        <fullName evidence="1">Uncharacterized protein</fullName>
    </submittedName>
</protein>
<accession>A0A7C9BB48</accession>
<evidence type="ECO:0000313" key="2">
    <source>
        <dbReference type="Proteomes" id="UP000479293"/>
    </source>
</evidence>
<comment type="caution">
    <text evidence="1">The sequence shown here is derived from an EMBL/GenBank/DDBJ whole genome shotgun (WGS) entry which is preliminary data.</text>
</comment>
<name>A0A7C9BB48_9BACT</name>
<reference evidence="1 2" key="1">
    <citation type="submission" date="2019-10" db="EMBL/GenBank/DDBJ databases">
        <title>Draft Genome Sequence of Cytophagaceae sp. SJW1-29.</title>
        <authorList>
            <person name="Choi A."/>
        </authorList>
    </citation>
    <scope>NUCLEOTIDE SEQUENCE [LARGE SCALE GENOMIC DNA]</scope>
    <source>
        <strain evidence="1 2">SJW1-29</strain>
    </source>
</reference>
<organism evidence="1 2">
    <name type="scientific">Salmonirosea aquatica</name>
    <dbReference type="NCBI Taxonomy" id="2654236"/>
    <lineage>
        <taxon>Bacteria</taxon>
        <taxon>Pseudomonadati</taxon>
        <taxon>Bacteroidota</taxon>
        <taxon>Cytophagia</taxon>
        <taxon>Cytophagales</taxon>
        <taxon>Spirosomataceae</taxon>
        <taxon>Salmonirosea</taxon>
    </lineage>
</organism>
<dbReference type="Gene3D" id="2.160.20.120">
    <property type="match status" value="1"/>
</dbReference>